<gene>
    <name evidence="3" type="primary">motD</name>
    <name evidence="3" type="ORF">GCM10007923_34760</name>
</gene>
<dbReference type="EMBL" id="BSOP01000028">
    <property type="protein sequence ID" value="GLR52263.1"/>
    <property type="molecule type" value="Genomic_DNA"/>
</dbReference>
<accession>A0ABQ5ZN11</accession>
<feature type="region of interest" description="Disordered" evidence="1">
    <location>
        <begin position="90"/>
        <end position="160"/>
    </location>
</feature>
<dbReference type="InterPro" id="IPR038610">
    <property type="entry name" value="FliK-like_C_sf"/>
</dbReference>
<feature type="compositionally biased region" description="Low complexity" evidence="1">
    <location>
        <begin position="13"/>
        <end position="39"/>
    </location>
</feature>
<feature type="domain" description="Flagellar hook-length control protein-like C-terminal" evidence="2">
    <location>
        <begin position="322"/>
        <end position="398"/>
    </location>
</feature>
<dbReference type="Pfam" id="PF02120">
    <property type="entry name" value="Flg_hook"/>
    <property type="match status" value="1"/>
</dbReference>
<reference evidence="4" key="1">
    <citation type="journal article" date="2019" name="Int. J. Syst. Evol. Microbiol.">
        <title>The Global Catalogue of Microorganisms (GCM) 10K type strain sequencing project: providing services to taxonomists for standard genome sequencing and annotation.</title>
        <authorList>
            <consortium name="The Broad Institute Genomics Platform"/>
            <consortium name="The Broad Institute Genome Sequencing Center for Infectious Disease"/>
            <person name="Wu L."/>
            <person name="Ma J."/>
        </authorList>
    </citation>
    <scope>NUCLEOTIDE SEQUENCE [LARGE SCALE GENOMIC DNA]</scope>
    <source>
        <strain evidence="4">NBRC 102122</strain>
    </source>
</reference>
<evidence type="ECO:0000313" key="4">
    <source>
        <dbReference type="Proteomes" id="UP001156702"/>
    </source>
</evidence>
<evidence type="ECO:0000259" key="2">
    <source>
        <dbReference type="Pfam" id="PF02120"/>
    </source>
</evidence>
<proteinExistence type="predicted"/>
<comment type="caution">
    <text evidence="3">The sequence shown here is derived from an EMBL/GenBank/DDBJ whole genome shotgun (WGS) entry which is preliminary data.</text>
</comment>
<feature type="compositionally biased region" description="Low complexity" evidence="1">
    <location>
        <begin position="406"/>
        <end position="427"/>
    </location>
</feature>
<dbReference type="InterPro" id="IPR021136">
    <property type="entry name" value="Flagellar_hook_control-like_C"/>
</dbReference>
<evidence type="ECO:0000256" key="1">
    <source>
        <dbReference type="SAM" id="MobiDB-lite"/>
    </source>
</evidence>
<dbReference type="Gene3D" id="3.30.750.140">
    <property type="match status" value="1"/>
</dbReference>
<feature type="compositionally biased region" description="Basic and acidic residues" evidence="1">
    <location>
        <begin position="102"/>
        <end position="111"/>
    </location>
</feature>
<dbReference type="Proteomes" id="UP001156702">
    <property type="component" value="Unassembled WGS sequence"/>
</dbReference>
<feature type="compositionally biased region" description="Basic and acidic residues" evidence="1">
    <location>
        <begin position="125"/>
        <end position="140"/>
    </location>
</feature>
<feature type="compositionally biased region" description="Polar residues" evidence="1">
    <location>
        <begin position="450"/>
        <end position="467"/>
    </location>
</feature>
<organism evidence="3 4">
    <name type="scientific">Shinella yambaruensis</name>
    <dbReference type="NCBI Taxonomy" id="415996"/>
    <lineage>
        <taxon>Bacteria</taxon>
        <taxon>Pseudomonadati</taxon>
        <taxon>Pseudomonadota</taxon>
        <taxon>Alphaproteobacteria</taxon>
        <taxon>Hyphomicrobiales</taxon>
        <taxon>Rhizobiaceae</taxon>
        <taxon>Shinella</taxon>
    </lineage>
</organism>
<name>A0ABQ5ZN11_9HYPH</name>
<evidence type="ECO:0000313" key="3">
    <source>
        <dbReference type="EMBL" id="GLR52263.1"/>
    </source>
</evidence>
<feature type="region of interest" description="Disordered" evidence="1">
    <location>
        <begin position="1"/>
        <end position="78"/>
    </location>
</feature>
<keyword evidence="4" id="KW-1185">Reference proteome</keyword>
<feature type="compositionally biased region" description="Low complexity" evidence="1">
    <location>
        <begin position="145"/>
        <end position="158"/>
    </location>
</feature>
<feature type="compositionally biased region" description="Gly residues" evidence="1">
    <location>
        <begin position="428"/>
        <end position="439"/>
    </location>
</feature>
<feature type="region of interest" description="Disordered" evidence="1">
    <location>
        <begin position="398"/>
        <end position="473"/>
    </location>
</feature>
<dbReference type="RefSeq" id="WP_244767545.1">
    <property type="nucleotide sequence ID" value="NZ_BSOP01000028.1"/>
</dbReference>
<protein>
    <submittedName>
        <fullName evidence="3">Chemotaxis protein MotD</fullName>
    </submittedName>
</protein>
<sequence>MSTIGSGVLGIVQGQAPGKGKAGHGHAAGASEEGGFANAIASLSGREGDGGRKGGRLSVSGAAGRGQREGGEADEGRVKLARREAAALAGAAGKAGVATPEGDNRPFDEKAAGLLEAAGRQGRKAQGETHEGRTVARDADEAAADDGATAADGTQEAAPKAGTDVGNLLEMLATPNAVPLDAAAKVGVPEAVPDAKPQVGAKASAKVDVRADAAARADGTHMADTADAGDVPQSDADQLFRLIRADGKGRDLDMSLSDKGERATFRDANPTGPKGETVTVVDARRYIGLAQAGNAGAMTTAITQDPQWAASLSATGGLSHSEAAATGKVVNTLKIQMHPIELGLVTATLRLHGDDLVVSLQVETGEAYRQLTDDQDAIVRALRGQGFAVDQVSVQLAPADRSANAQQGDSQSQQQQQQFSNQPQAREGGNGRQGGGEGTGNFIREGASHEGNTSDTVPGSAGGQPQRSGGVYL</sequence>
<feature type="compositionally biased region" description="Basic and acidic residues" evidence="1">
    <location>
        <begin position="66"/>
        <end position="78"/>
    </location>
</feature>